<gene>
    <name evidence="1" type="ORF">METZ01_LOCUS375296</name>
</gene>
<organism evidence="1">
    <name type="scientific">marine metagenome</name>
    <dbReference type="NCBI Taxonomy" id="408172"/>
    <lineage>
        <taxon>unclassified sequences</taxon>
        <taxon>metagenomes</taxon>
        <taxon>ecological metagenomes</taxon>
    </lineage>
</organism>
<dbReference type="EMBL" id="UINC01137227">
    <property type="protein sequence ID" value="SVD22442.1"/>
    <property type="molecule type" value="Genomic_DNA"/>
</dbReference>
<dbReference type="AlphaFoldDB" id="A0A382TL06"/>
<sequence>MMERSFLIHVKQKMPHWIAKIYAAQVADGSRVVYERFIGELLSRILDPCDLIDVGYGPGHIYEL</sequence>
<accession>A0A382TL06</accession>
<evidence type="ECO:0000313" key="1">
    <source>
        <dbReference type="EMBL" id="SVD22442.1"/>
    </source>
</evidence>
<proteinExistence type="predicted"/>
<name>A0A382TL06_9ZZZZ</name>
<protein>
    <submittedName>
        <fullName evidence="1">Uncharacterized protein</fullName>
    </submittedName>
</protein>
<reference evidence="1" key="1">
    <citation type="submission" date="2018-05" db="EMBL/GenBank/DDBJ databases">
        <authorList>
            <person name="Lanie J.A."/>
            <person name="Ng W.-L."/>
            <person name="Kazmierczak K.M."/>
            <person name="Andrzejewski T.M."/>
            <person name="Davidsen T.M."/>
            <person name="Wayne K.J."/>
            <person name="Tettelin H."/>
            <person name="Glass J.I."/>
            <person name="Rusch D."/>
            <person name="Podicherti R."/>
            <person name="Tsui H.-C.T."/>
            <person name="Winkler M.E."/>
        </authorList>
    </citation>
    <scope>NUCLEOTIDE SEQUENCE</scope>
</reference>